<dbReference type="AlphaFoldDB" id="A0A7I7UFH6"/>
<sequence length="368" mass="40273">MTETRYAVSTARPTVPADRPTVPVKWWAALGATVLAVQVAVVVRWMTGPYFHRVDPGPRFGLRRNGQPTASPAGHATAGAGSRPQLWWKPMSDKRIQLWCVYSVFGFIAIFLVGWVALAGFVPPPSPLDGAERIAELYEHRLLGVRVGLVLCIFASALLLPWGGAICAQMLRIEGSRAPLVWAWIAAQGCVVIEFVYPCTFWLVAAFRTEDSSRVLTFNDLGWLPFLGVVCTGMFQMVALAVLTLRDRRPDPVFPRWFAYFQLWCAVGVGCTFGVYIFKSGPLAFNGVLGFWVPVCVYFIWVVTTTLVTARAINNDDGADTHVALAERITVVENLLAKQLPTGVESASTASQHSPVSTGAMRTDGIRA</sequence>
<dbReference type="EMBL" id="AP022599">
    <property type="protein sequence ID" value="BBY80208.1"/>
    <property type="molecule type" value="Genomic_DNA"/>
</dbReference>
<evidence type="ECO:0000313" key="3">
    <source>
        <dbReference type="EMBL" id="BBY80208.1"/>
    </source>
</evidence>
<organism evidence="3 4">
    <name type="scientific">Mycolicibacterium pulveris</name>
    <name type="common">Mycobacterium pulveris</name>
    <dbReference type="NCBI Taxonomy" id="36813"/>
    <lineage>
        <taxon>Bacteria</taxon>
        <taxon>Bacillati</taxon>
        <taxon>Actinomycetota</taxon>
        <taxon>Actinomycetes</taxon>
        <taxon>Mycobacteriales</taxon>
        <taxon>Mycobacteriaceae</taxon>
        <taxon>Mycolicibacterium</taxon>
    </lineage>
</organism>
<protein>
    <submittedName>
        <fullName evidence="3">Uncharacterized protein</fullName>
    </submittedName>
</protein>
<keyword evidence="2" id="KW-0472">Membrane</keyword>
<name>A0A7I7UFH6_MYCPV</name>
<accession>A0A7I7UFH6</accession>
<feature type="transmembrane region" description="Helical" evidence="2">
    <location>
        <begin position="180"/>
        <end position="203"/>
    </location>
</feature>
<feature type="region of interest" description="Disordered" evidence="1">
    <location>
        <begin position="346"/>
        <end position="368"/>
    </location>
</feature>
<keyword evidence="2" id="KW-1133">Transmembrane helix</keyword>
<dbReference type="RefSeq" id="WP_163898477.1">
    <property type="nucleotide sequence ID" value="NZ_AP022599.1"/>
</dbReference>
<feature type="region of interest" description="Disordered" evidence="1">
    <location>
        <begin position="62"/>
        <end position="81"/>
    </location>
</feature>
<feature type="transmembrane region" description="Helical" evidence="2">
    <location>
        <begin position="99"/>
        <end position="122"/>
    </location>
</feature>
<feature type="transmembrane region" description="Helical" evidence="2">
    <location>
        <begin position="284"/>
        <end position="303"/>
    </location>
</feature>
<evidence type="ECO:0000256" key="2">
    <source>
        <dbReference type="SAM" id="Phobius"/>
    </source>
</evidence>
<keyword evidence="4" id="KW-1185">Reference proteome</keyword>
<gene>
    <name evidence="3" type="ORF">MPUL_13660</name>
</gene>
<reference evidence="3 4" key="1">
    <citation type="journal article" date="2019" name="Emerg. Microbes Infect.">
        <title>Comprehensive subspecies identification of 175 nontuberculous mycobacteria species based on 7547 genomic profiles.</title>
        <authorList>
            <person name="Matsumoto Y."/>
            <person name="Kinjo T."/>
            <person name="Motooka D."/>
            <person name="Nabeya D."/>
            <person name="Jung N."/>
            <person name="Uechi K."/>
            <person name="Horii T."/>
            <person name="Iida T."/>
            <person name="Fujita J."/>
            <person name="Nakamura S."/>
        </authorList>
    </citation>
    <scope>NUCLEOTIDE SEQUENCE [LARGE SCALE GENOMIC DNA]</scope>
    <source>
        <strain evidence="3 4">JCM 6370</strain>
    </source>
</reference>
<feature type="transmembrane region" description="Helical" evidence="2">
    <location>
        <begin position="223"/>
        <end position="245"/>
    </location>
</feature>
<feature type="transmembrane region" description="Helical" evidence="2">
    <location>
        <begin position="257"/>
        <end position="278"/>
    </location>
</feature>
<feature type="transmembrane region" description="Helical" evidence="2">
    <location>
        <begin position="142"/>
        <end position="168"/>
    </location>
</feature>
<evidence type="ECO:0000313" key="4">
    <source>
        <dbReference type="Proteomes" id="UP000467252"/>
    </source>
</evidence>
<feature type="compositionally biased region" description="Polar residues" evidence="1">
    <location>
        <begin position="346"/>
        <end position="357"/>
    </location>
</feature>
<feature type="transmembrane region" description="Helical" evidence="2">
    <location>
        <begin position="26"/>
        <end position="46"/>
    </location>
</feature>
<proteinExistence type="predicted"/>
<dbReference type="Proteomes" id="UP000467252">
    <property type="component" value="Chromosome"/>
</dbReference>
<keyword evidence="2" id="KW-0812">Transmembrane</keyword>
<evidence type="ECO:0000256" key="1">
    <source>
        <dbReference type="SAM" id="MobiDB-lite"/>
    </source>
</evidence>